<protein>
    <submittedName>
        <fullName evidence="1">Uncharacterized protein</fullName>
    </submittedName>
</protein>
<accession>A0A286RDM2</accession>
<reference evidence="1 2" key="1">
    <citation type="journal article" name="Front. Microbiol.">
        <title>Sugar Metabolism of the First Thermophilic Planctomycete Thermogutta terrifontis: Comparative Genomic and Transcriptomic Approaches.</title>
        <authorList>
            <person name="Elcheninov A.G."/>
            <person name="Menzel P."/>
            <person name="Gudbergsdottir S.R."/>
            <person name="Slesarev A.I."/>
            <person name="Kadnikov V.V."/>
            <person name="Krogh A."/>
            <person name="Bonch-Osmolovskaya E.A."/>
            <person name="Peng X."/>
            <person name="Kublanov I.V."/>
        </authorList>
    </citation>
    <scope>NUCLEOTIDE SEQUENCE [LARGE SCALE GENOMIC DNA]</scope>
    <source>
        <strain evidence="1 2">R1</strain>
    </source>
</reference>
<keyword evidence="2" id="KW-1185">Reference proteome</keyword>
<organism evidence="1 2">
    <name type="scientific">Thermogutta terrifontis</name>
    <dbReference type="NCBI Taxonomy" id="1331910"/>
    <lineage>
        <taxon>Bacteria</taxon>
        <taxon>Pseudomonadati</taxon>
        <taxon>Planctomycetota</taxon>
        <taxon>Planctomycetia</taxon>
        <taxon>Pirellulales</taxon>
        <taxon>Thermoguttaceae</taxon>
        <taxon>Thermogutta</taxon>
    </lineage>
</organism>
<proteinExistence type="predicted"/>
<sequence>MSTPVRLSPEGPACQVRFRTFDYPFHLTKHENRSPVGANHELPLPRWGCHARRDIGHDERVPPQHLSEGPACQVHIPTFG</sequence>
<dbReference type="Proteomes" id="UP000215086">
    <property type="component" value="Chromosome"/>
</dbReference>
<dbReference type="KEGG" id="ttf:THTE_1457"/>
<dbReference type="AlphaFoldDB" id="A0A286RDM2"/>
<dbReference type="EMBL" id="CP018477">
    <property type="protein sequence ID" value="ASV74059.1"/>
    <property type="molecule type" value="Genomic_DNA"/>
</dbReference>
<evidence type="ECO:0000313" key="2">
    <source>
        <dbReference type="Proteomes" id="UP000215086"/>
    </source>
</evidence>
<gene>
    <name evidence="1" type="ORF">THTE_1457</name>
</gene>
<evidence type="ECO:0000313" key="1">
    <source>
        <dbReference type="EMBL" id="ASV74059.1"/>
    </source>
</evidence>
<name>A0A286RDM2_9BACT</name>